<accession>A0AAD9L3W8</accession>
<dbReference type="EMBL" id="JAODUO010000354">
    <property type="protein sequence ID" value="KAK2182421.1"/>
    <property type="molecule type" value="Genomic_DNA"/>
</dbReference>
<organism evidence="1 2">
    <name type="scientific">Ridgeia piscesae</name>
    <name type="common">Tubeworm</name>
    <dbReference type="NCBI Taxonomy" id="27915"/>
    <lineage>
        <taxon>Eukaryota</taxon>
        <taxon>Metazoa</taxon>
        <taxon>Spiralia</taxon>
        <taxon>Lophotrochozoa</taxon>
        <taxon>Annelida</taxon>
        <taxon>Polychaeta</taxon>
        <taxon>Sedentaria</taxon>
        <taxon>Canalipalpata</taxon>
        <taxon>Sabellida</taxon>
        <taxon>Siboglinidae</taxon>
        <taxon>Ridgeia</taxon>
    </lineage>
</organism>
<name>A0AAD9L3W8_RIDPI</name>
<proteinExistence type="predicted"/>
<comment type="caution">
    <text evidence="1">The sequence shown here is derived from an EMBL/GenBank/DDBJ whole genome shotgun (WGS) entry which is preliminary data.</text>
</comment>
<reference evidence="1" key="1">
    <citation type="journal article" date="2023" name="Mol. Biol. Evol.">
        <title>Third-Generation Sequencing Reveals the Adaptive Role of the Epigenome in Three Deep-Sea Polychaetes.</title>
        <authorList>
            <person name="Perez M."/>
            <person name="Aroh O."/>
            <person name="Sun Y."/>
            <person name="Lan Y."/>
            <person name="Juniper S.K."/>
            <person name="Young C.R."/>
            <person name="Angers B."/>
            <person name="Qian P.Y."/>
        </authorList>
    </citation>
    <scope>NUCLEOTIDE SEQUENCE</scope>
    <source>
        <strain evidence="1">R07B-5</strain>
    </source>
</reference>
<dbReference type="Proteomes" id="UP001209878">
    <property type="component" value="Unassembled WGS sequence"/>
</dbReference>
<keyword evidence="2" id="KW-1185">Reference proteome</keyword>
<sequence length="111" mass="12410">MVVMLVAKLLYIHRDDTAINGEICRLAYINACTCAHTSTIYYCVALLSRRPSVLLHNTISINVNFALLHTIVFRNVPITSYITSIFKQALYLPGPKTVSELYFVSRTAAEG</sequence>
<protein>
    <submittedName>
        <fullName evidence="1">Uncharacterized protein</fullName>
    </submittedName>
</protein>
<evidence type="ECO:0000313" key="2">
    <source>
        <dbReference type="Proteomes" id="UP001209878"/>
    </source>
</evidence>
<evidence type="ECO:0000313" key="1">
    <source>
        <dbReference type="EMBL" id="KAK2182421.1"/>
    </source>
</evidence>
<gene>
    <name evidence="1" type="ORF">NP493_354g01037</name>
</gene>
<dbReference type="AlphaFoldDB" id="A0AAD9L3W8"/>